<protein>
    <submittedName>
        <fullName evidence="2">HAD family hydrolase</fullName>
        <ecNumber evidence="2">3.1.3.-</ecNumber>
    </submittedName>
</protein>
<reference evidence="2 3" key="1">
    <citation type="submission" date="2024-10" db="EMBL/GenBank/DDBJ databases">
        <title>The Natural Products Discovery Center: Release of the First 8490 Sequenced Strains for Exploring Actinobacteria Biosynthetic Diversity.</title>
        <authorList>
            <person name="Kalkreuter E."/>
            <person name="Kautsar S.A."/>
            <person name="Yang D."/>
            <person name="Bader C.D."/>
            <person name="Teijaro C.N."/>
            <person name="Fluegel L."/>
            <person name="Davis C.M."/>
            <person name="Simpson J.R."/>
            <person name="Lauterbach L."/>
            <person name="Steele A.D."/>
            <person name="Gui C."/>
            <person name="Meng S."/>
            <person name="Li G."/>
            <person name="Viehrig K."/>
            <person name="Ye F."/>
            <person name="Su P."/>
            <person name="Kiefer A.F."/>
            <person name="Nichols A."/>
            <person name="Cepeda A.J."/>
            <person name="Yan W."/>
            <person name="Fan B."/>
            <person name="Jiang Y."/>
            <person name="Adhikari A."/>
            <person name="Zheng C.-J."/>
            <person name="Schuster L."/>
            <person name="Cowan T.M."/>
            <person name="Smanski M.J."/>
            <person name="Chevrette M.G."/>
            <person name="De Carvalho L.P.S."/>
            <person name="Shen B."/>
        </authorList>
    </citation>
    <scope>NUCLEOTIDE SEQUENCE [LARGE SCALE GENOMIC DNA]</scope>
    <source>
        <strain evidence="2 3">NPDC020327</strain>
    </source>
</reference>
<dbReference type="GO" id="GO:0016787">
    <property type="term" value="F:hydrolase activity"/>
    <property type="evidence" value="ECO:0007669"/>
    <property type="project" value="UniProtKB-KW"/>
</dbReference>
<dbReference type="EMBL" id="JBIRWE010000022">
    <property type="protein sequence ID" value="MFI1967470.1"/>
    <property type="molecule type" value="Genomic_DNA"/>
</dbReference>
<dbReference type="Gene3D" id="3.40.50.1000">
    <property type="entry name" value="HAD superfamily/HAD-like"/>
    <property type="match status" value="1"/>
</dbReference>
<evidence type="ECO:0000313" key="2">
    <source>
        <dbReference type="EMBL" id="MFI1967470.1"/>
    </source>
</evidence>
<dbReference type="Pfam" id="PF13242">
    <property type="entry name" value="Hydrolase_like"/>
    <property type="match status" value="1"/>
</dbReference>
<sequence>MNVSVDGMVTQGPDGPMLVLSMRLDGHDTFLKGSLESGEALIPVRILTLDDVTVLRLTDHFALPPVGTPWQGTLHLPHGLRPRSVPPDLREMAEGEGRSLELLDEAELRYVLTFLSESTTPTIRAGPRRGHRLRPAYGSEELPVTAAPSLLVTVDVGGTLGTADGPGLTMQLAAASPLPAARAREVMRTSLHIQPTLTDTVVAEVCEALEVPTDAFPRDLPPAPFRLFPGTIEALRRISAVATVVTLSNVTCVDADTEGLRDLLSPWVSDYFPSCRIGHTKPDPRSFHAVVDHFGLGPDRVIHVGDDWACDIAGAVESGIRAVWISRGRQVPDESLIVDHGVLVANDLAAAATHIHHLAAGSPA</sequence>
<dbReference type="SUPFAM" id="SSF56784">
    <property type="entry name" value="HAD-like"/>
    <property type="match status" value="1"/>
</dbReference>
<keyword evidence="3" id="KW-1185">Reference proteome</keyword>
<dbReference type="InterPro" id="IPR023214">
    <property type="entry name" value="HAD_sf"/>
</dbReference>
<evidence type="ECO:0000256" key="1">
    <source>
        <dbReference type="ARBA" id="ARBA00022801"/>
    </source>
</evidence>
<comment type="caution">
    <text evidence="2">The sequence shown here is derived from an EMBL/GenBank/DDBJ whole genome shotgun (WGS) entry which is preliminary data.</text>
</comment>
<keyword evidence="1 2" id="KW-0378">Hydrolase</keyword>
<dbReference type="RefSeq" id="WP_398719698.1">
    <property type="nucleotide sequence ID" value="NZ_JBIRWE010000022.1"/>
</dbReference>
<dbReference type="InterPro" id="IPR051540">
    <property type="entry name" value="S-2-haloacid_dehalogenase"/>
</dbReference>
<dbReference type="PANTHER" id="PTHR43316">
    <property type="entry name" value="HYDROLASE, HALOACID DELAHOGENASE-RELATED"/>
    <property type="match status" value="1"/>
</dbReference>
<dbReference type="EC" id="3.1.3.-" evidence="2"/>
<accession>A0ABW7V028</accession>
<proteinExistence type="predicted"/>
<organism evidence="2 3">
    <name type="scientific">Streptomyces pathocidini</name>
    <dbReference type="NCBI Taxonomy" id="1650571"/>
    <lineage>
        <taxon>Bacteria</taxon>
        <taxon>Bacillati</taxon>
        <taxon>Actinomycetota</taxon>
        <taxon>Actinomycetes</taxon>
        <taxon>Kitasatosporales</taxon>
        <taxon>Streptomycetaceae</taxon>
        <taxon>Streptomyces</taxon>
    </lineage>
</organism>
<name>A0ABW7V028_9ACTN</name>
<gene>
    <name evidence="2" type="ORF">ACH429_25730</name>
</gene>
<dbReference type="InterPro" id="IPR036412">
    <property type="entry name" value="HAD-like_sf"/>
</dbReference>
<evidence type="ECO:0000313" key="3">
    <source>
        <dbReference type="Proteomes" id="UP001611548"/>
    </source>
</evidence>
<dbReference type="Proteomes" id="UP001611548">
    <property type="component" value="Unassembled WGS sequence"/>
</dbReference>